<dbReference type="PRINTS" id="PR00735">
    <property type="entry name" value="GLHYDRLASE8"/>
</dbReference>
<evidence type="ECO:0000256" key="3">
    <source>
        <dbReference type="ARBA" id="ARBA00023295"/>
    </source>
</evidence>
<reference evidence="4 5" key="1">
    <citation type="submission" date="2014-03" db="EMBL/GenBank/DDBJ databases">
        <title>Genomics of Bifidobacteria.</title>
        <authorList>
            <person name="Ventura M."/>
            <person name="Milani C."/>
            <person name="Lugli G.A."/>
        </authorList>
    </citation>
    <scope>NUCLEOTIDE SEQUENCE [LARGE SCALE GENOMIC DNA]</scope>
    <source>
        <strain evidence="4 5">JCM 13495</strain>
    </source>
</reference>
<dbReference type="EMBL" id="JGZU01000002">
    <property type="protein sequence ID" value="KFJ08324.1"/>
    <property type="molecule type" value="Genomic_DNA"/>
</dbReference>
<dbReference type="InterPro" id="IPR002037">
    <property type="entry name" value="Glyco_hydro_8"/>
</dbReference>
<gene>
    <name evidence="4" type="ORF">BITS_0833</name>
</gene>
<sequence>MKQEAAWSMLKWCGYSDEDINSRVKQVWYEIFEGPNAVYHENEDGLGYIVDTGNDDVRTEGMSYAMMLAVQYDRKDIFDKIWGWVMRFMYMNEGHHRHYFAWSVAPNGIPNAQGPAPDGEEFFATSLFLASRRWGDGDGIYQYSAMAREILRYCVHKGESERGSDFAGEPMWNPDNKLIKFIPETEWSDPSYHVPHFYDLFAEEADPADRAFWKEAAEASRKYLLAACNTDTGMSPEYANYDGTPHISDRGHWYFFSDAYRTAANIGLDSLWVGKDIGLGNRVSALQRFFLTHDRTSVYEVDGTPVEETVLHPVGFIAATAQGSLAAIHSDAGDAVDNARKWVDLLWNTPMRIGARRYYDNFLYAFAMLALSGNYRQRW</sequence>
<dbReference type="InterPro" id="IPR012341">
    <property type="entry name" value="6hp_glycosidase-like_sf"/>
</dbReference>
<dbReference type="InterPro" id="IPR008928">
    <property type="entry name" value="6-hairpin_glycosidase_sf"/>
</dbReference>
<dbReference type="Gene3D" id="1.50.10.10">
    <property type="match status" value="1"/>
</dbReference>
<dbReference type="GO" id="GO:0005975">
    <property type="term" value="P:carbohydrate metabolic process"/>
    <property type="evidence" value="ECO:0007669"/>
    <property type="project" value="InterPro"/>
</dbReference>
<name>A0A087EKM3_9BIFI</name>
<evidence type="ECO:0000256" key="2">
    <source>
        <dbReference type="ARBA" id="ARBA00022801"/>
    </source>
</evidence>
<dbReference type="eggNOG" id="COG3405">
    <property type="taxonomic scope" value="Bacteria"/>
</dbReference>
<keyword evidence="2 4" id="KW-0378">Hydrolase</keyword>
<keyword evidence="5" id="KW-1185">Reference proteome</keyword>
<keyword evidence="3 4" id="KW-0326">Glycosidase</keyword>
<evidence type="ECO:0000256" key="1">
    <source>
        <dbReference type="ARBA" id="ARBA00009209"/>
    </source>
</evidence>
<dbReference type="Proteomes" id="UP000029080">
    <property type="component" value="Unassembled WGS sequence"/>
</dbReference>
<evidence type="ECO:0000313" key="4">
    <source>
        <dbReference type="EMBL" id="KFJ08324.1"/>
    </source>
</evidence>
<organism evidence="4 5">
    <name type="scientific">Bifidobacterium tsurumiense</name>
    <dbReference type="NCBI Taxonomy" id="356829"/>
    <lineage>
        <taxon>Bacteria</taxon>
        <taxon>Bacillati</taxon>
        <taxon>Actinomycetota</taxon>
        <taxon>Actinomycetes</taxon>
        <taxon>Bifidobacteriales</taxon>
        <taxon>Bifidobacteriaceae</taxon>
        <taxon>Bifidobacterium</taxon>
    </lineage>
</organism>
<dbReference type="EC" id="3.2.1.156" evidence="4"/>
<comment type="caution">
    <text evidence="4">The sequence shown here is derived from an EMBL/GenBank/DDBJ whole genome shotgun (WGS) entry which is preliminary data.</text>
</comment>
<dbReference type="Pfam" id="PF01270">
    <property type="entry name" value="Glyco_hydro_8"/>
    <property type="match status" value="1"/>
</dbReference>
<dbReference type="RefSeq" id="WP_026641795.1">
    <property type="nucleotide sequence ID" value="NZ_JGZU01000002.1"/>
</dbReference>
<proteinExistence type="inferred from homology"/>
<dbReference type="AlphaFoldDB" id="A0A087EKM3"/>
<comment type="similarity">
    <text evidence="1">Belongs to the glycosyl hydrolase 8 (cellulase D) family.</text>
</comment>
<accession>A0A087EKM3</accession>
<dbReference type="SUPFAM" id="SSF48208">
    <property type="entry name" value="Six-hairpin glycosidases"/>
    <property type="match status" value="1"/>
</dbReference>
<dbReference type="OrthoDB" id="5482597at2"/>
<dbReference type="STRING" id="356829.BITS_0833"/>
<dbReference type="GO" id="GO:0033951">
    <property type="term" value="F:oligosaccharide reducing-end xylanase activity"/>
    <property type="evidence" value="ECO:0007669"/>
    <property type="project" value="UniProtKB-EC"/>
</dbReference>
<protein>
    <submittedName>
        <fullName evidence="4">Glycosyl hydrolases family 8</fullName>
        <ecNumber evidence="4">3.2.1.156</ecNumber>
    </submittedName>
</protein>
<evidence type="ECO:0000313" key="5">
    <source>
        <dbReference type="Proteomes" id="UP000029080"/>
    </source>
</evidence>